<protein>
    <recommendedName>
        <fullName evidence="1">HD domain-containing protein</fullName>
    </recommendedName>
</protein>
<evidence type="ECO:0000313" key="2">
    <source>
        <dbReference type="EMBL" id="PIS31276.1"/>
    </source>
</evidence>
<dbReference type="SUPFAM" id="SSF109604">
    <property type="entry name" value="HD-domain/PDEase-like"/>
    <property type="match status" value="1"/>
</dbReference>
<comment type="caution">
    <text evidence="2">The sequence shown here is derived from an EMBL/GenBank/DDBJ whole genome shotgun (WGS) entry which is preliminary data.</text>
</comment>
<evidence type="ECO:0000259" key="1">
    <source>
        <dbReference type="Pfam" id="PF01966"/>
    </source>
</evidence>
<dbReference type="Gene3D" id="1.10.3210.10">
    <property type="entry name" value="Hypothetical protein af1432"/>
    <property type="match status" value="1"/>
</dbReference>
<dbReference type="InterPro" id="IPR006675">
    <property type="entry name" value="HDIG_dom"/>
</dbReference>
<dbReference type="InterPro" id="IPR006674">
    <property type="entry name" value="HD_domain"/>
</dbReference>
<dbReference type="EMBL" id="PEYM01000028">
    <property type="protein sequence ID" value="PIS31276.1"/>
    <property type="molecule type" value="Genomic_DNA"/>
</dbReference>
<dbReference type="Pfam" id="PF01966">
    <property type="entry name" value="HD"/>
    <property type="match status" value="1"/>
</dbReference>
<evidence type="ECO:0000313" key="3">
    <source>
        <dbReference type="Proteomes" id="UP000231343"/>
    </source>
</evidence>
<dbReference type="AlphaFoldDB" id="A0A2H0Y155"/>
<dbReference type="NCBIfam" id="TIGR00277">
    <property type="entry name" value="HDIG"/>
    <property type="match status" value="1"/>
</dbReference>
<reference evidence="2 3" key="1">
    <citation type="submission" date="2017-09" db="EMBL/GenBank/DDBJ databases">
        <title>Depth-based differentiation of microbial function through sediment-hosted aquifers and enrichment of novel symbionts in the deep terrestrial subsurface.</title>
        <authorList>
            <person name="Probst A.J."/>
            <person name="Ladd B."/>
            <person name="Jarett J.K."/>
            <person name="Geller-Mcgrath D.E."/>
            <person name="Sieber C.M."/>
            <person name="Emerson J.B."/>
            <person name="Anantharaman K."/>
            <person name="Thomas B.C."/>
            <person name="Malmstrom R."/>
            <person name="Stieglmeier M."/>
            <person name="Klingl A."/>
            <person name="Woyke T."/>
            <person name="Ryan C.M."/>
            <person name="Banfield J.F."/>
        </authorList>
    </citation>
    <scope>NUCLEOTIDE SEQUENCE [LARGE SCALE GENOMIC DNA]</scope>
    <source>
        <strain evidence="2">CG08_land_8_20_14_0_20_45_16</strain>
    </source>
</reference>
<sequence length="180" mass="21302">MLIAKLALRLRQFYFSRVAKYTKADEGFARSYLNIEEWALFSQLPEFEKKHCVVVGRRMLWEAGQHPDLDERKLVRLGLLHDIGKIFEHNSIYTKAFMVLLRFFVPRLYDYLAKLGENHRFLRRFFIHKHHGREGAKLLERMGESSEVVAMVAKHDPHYNPWGLDDPLELKLLQEADSAY</sequence>
<proteinExistence type="predicted"/>
<accession>A0A2H0Y155</accession>
<organism evidence="2 3">
    <name type="scientific">Candidatus Saganbacteria bacterium CG08_land_8_20_14_0_20_45_16</name>
    <dbReference type="NCBI Taxonomy" id="2014293"/>
    <lineage>
        <taxon>Bacteria</taxon>
        <taxon>Bacillati</taxon>
        <taxon>Saganbacteria</taxon>
    </lineage>
</organism>
<dbReference type="Proteomes" id="UP000231343">
    <property type="component" value="Unassembled WGS sequence"/>
</dbReference>
<name>A0A2H0Y155_UNCSA</name>
<gene>
    <name evidence="2" type="ORF">COT42_01545</name>
</gene>
<feature type="domain" description="HD" evidence="1">
    <location>
        <begin position="51"/>
        <end position="178"/>
    </location>
</feature>